<dbReference type="PROSITE" id="PS50297">
    <property type="entry name" value="ANK_REP_REGION"/>
    <property type="match status" value="6"/>
</dbReference>
<sequence>MSRLFQKMNSFIAMKGNERFNEKTELGATPLMLAAKNNDLKSCLALVEKGQDPKTTTDLGASLLHFASVNKRHGLEIISHFLGQGLDLSEAKDVDGEEPVIYAIRAGDLNLARNILRLQNGETNLLLFFVARNDLEMVQFMHAIDPESIKQRDEKGNSALHLAAEFADLKMCEWIIKQGVDVKTLNALQMTALHCAVLNVNYGREIVRYLVVRLKLTVYAKNSLSETPLHLALSTGNFELAQQLLDFGVKVKRNKSLVKQRDSNGRNALHIAAECADLEMCKSLIEQGIDAKTLVRVRKSSALHYVGCNILFGKPLVAFFVGLGLDLNKMDKFLYTPLHVALINQNIEVAEEMVKYGADFRVKSGHFNLLHYSVIGNELKSVEFLHSKDPELVKELTLLGENALHLAAKHADREMCKFLCEEAGVNPFSSNEMNSNVLHLAAANEKHGVELVEYFATEKGVDVHQRNVLLETPLHHALDKENLAVAEALLRAGANINVELAQNSLLHFCATRKKLQSARFVLEKNKDMINAVGSDGMTALHVAAKSGHFDLCKFLVEQGIDINAEDAFNNTALTYVPFY</sequence>
<feature type="repeat" description="ANK" evidence="3">
    <location>
        <begin position="333"/>
        <end position="365"/>
    </location>
</feature>
<keyword evidence="2 3" id="KW-0040">ANK repeat</keyword>
<evidence type="ECO:0000256" key="2">
    <source>
        <dbReference type="ARBA" id="ARBA00023043"/>
    </source>
</evidence>
<gene>
    <name evidence="4" type="ORF">CLODIP_2_CD03510</name>
</gene>
<dbReference type="InterPro" id="IPR002110">
    <property type="entry name" value="Ankyrin_rpt"/>
</dbReference>
<reference evidence="4 5" key="1">
    <citation type="submission" date="2020-04" db="EMBL/GenBank/DDBJ databases">
        <authorList>
            <person name="Alioto T."/>
            <person name="Alioto T."/>
            <person name="Gomez Garrido J."/>
        </authorList>
    </citation>
    <scope>NUCLEOTIDE SEQUENCE [LARGE SCALE GENOMIC DNA]</scope>
</reference>
<feature type="repeat" description="ANK" evidence="3">
    <location>
        <begin position="224"/>
        <end position="256"/>
    </location>
</feature>
<organism evidence="4 5">
    <name type="scientific">Cloeon dipterum</name>
    <dbReference type="NCBI Taxonomy" id="197152"/>
    <lineage>
        <taxon>Eukaryota</taxon>
        <taxon>Metazoa</taxon>
        <taxon>Ecdysozoa</taxon>
        <taxon>Arthropoda</taxon>
        <taxon>Hexapoda</taxon>
        <taxon>Insecta</taxon>
        <taxon>Pterygota</taxon>
        <taxon>Palaeoptera</taxon>
        <taxon>Ephemeroptera</taxon>
        <taxon>Pisciforma</taxon>
        <taxon>Baetidae</taxon>
        <taxon>Cloeon</taxon>
    </lineage>
</organism>
<name>A0A8S1DWH7_9INSE</name>
<evidence type="ECO:0000256" key="3">
    <source>
        <dbReference type="PROSITE-ProRule" id="PRU00023"/>
    </source>
</evidence>
<protein>
    <recommendedName>
        <fullName evidence="6">Ion transport domain-containing protein</fullName>
    </recommendedName>
</protein>
<comment type="caution">
    <text evidence="4">The sequence shown here is derived from an EMBL/GenBank/DDBJ whole genome shotgun (WGS) entry which is preliminary data.</text>
</comment>
<proteinExistence type="predicted"/>
<evidence type="ECO:0000313" key="4">
    <source>
        <dbReference type="EMBL" id="CAB3386826.1"/>
    </source>
</evidence>
<dbReference type="Gene3D" id="1.25.40.20">
    <property type="entry name" value="Ankyrin repeat-containing domain"/>
    <property type="match status" value="5"/>
</dbReference>
<dbReference type="OrthoDB" id="20872at2759"/>
<feature type="repeat" description="ANK" evidence="3">
    <location>
        <begin position="535"/>
        <end position="567"/>
    </location>
</feature>
<feature type="repeat" description="ANK" evidence="3">
    <location>
        <begin position="26"/>
        <end position="58"/>
    </location>
</feature>
<dbReference type="PRINTS" id="PR01415">
    <property type="entry name" value="ANKYRIN"/>
</dbReference>
<dbReference type="Pfam" id="PF13606">
    <property type="entry name" value="Ank_3"/>
    <property type="match status" value="1"/>
</dbReference>
<dbReference type="PANTHER" id="PTHR24198">
    <property type="entry name" value="ANKYRIN REPEAT AND PROTEIN KINASE DOMAIN-CONTAINING PROTEIN"/>
    <property type="match status" value="1"/>
</dbReference>
<dbReference type="Pfam" id="PF12796">
    <property type="entry name" value="Ank_2"/>
    <property type="match status" value="5"/>
</dbReference>
<dbReference type="SMART" id="SM00248">
    <property type="entry name" value="ANK"/>
    <property type="match status" value="14"/>
</dbReference>
<keyword evidence="5" id="KW-1185">Reference proteome</keyword>
<evidence type="ECO:0000256" key="1">
    <source>
        <dbReference type="ARBA" id="ARBA00022737"/>
    </source>
</evidence>
<dbReference type="AlphaFoldDB" id="A0A8S1DWH7"/>
<dbReference type="InterPro" id="IPR036770">
    <property type="entry name" value="Ankyrin_rpt-contain_sf"/>
</dbReference>
<accession>A0A8S1DWH7</accession>
<keyword evidence="1" id="KW-0677">Repeat</keyword>
<evidence type="ECO:0008006" key="6">
    <source>
        <dbReference type="Google" id="ProtNLM"/>
    </source>
</evidence>
<dbReference type="EMBL" id="CADEPI010000514">
    <property type="protein sequence ID" value="CAB3386826.1"/>
    <property type="molecule type" value="Genomic_DNA"/>
</dbReference>
<feature type="repeat" description="ANK" evidence="3">
    <location>
        <begin position="469"/>
        <end position="501"/>
    </location>
</feature>
<dbReference type="PROSITE" id="PS50088">
    <property type="entry name" value="ANK_REPEAT"/>
    <property type="match status" value="7"/>
</dbReference>
<dbReference type="SUPFAM" id="SSF48403">
    <property type="entry name" value="Ankyrin repeat"/>
    <property type="match status" value="2"/>
</dbReference>
<dbReference type="Proteomes" id="UP000494165">
    <property type="component" value="Unassembled WGS sequence"/>
</dbReference>
<feature type="repeat" description="ANK" evidence="3">
    <location>
        <begin position="155"/>
        <end position="187"/>
    </location>
</feature>
<dbReference type="PANTHER" id="PTHR24198:SF165">
    <property type="entry name" value="ANKYRIN REPEAT-CONTAINING PROTEIN-RELATED"/>
    <property type="match status" value="1"/>
</dbReference>
<evidence type="ECO:0000313" key="5">
    <source>
        <dbReference type="Proteomes" id="UP000494165"/>
    </source>
</evidence>
<feature type="repeat" description="ANK" evidence="3">
    <location>
        <begin position="264"/>
        <end position="296"/>
    </location>
</feature>